<gene>
    <name evidence="1" type="ORF">GCM10009665_77930</name>
</gene>
<evidence type="ECO:0000313" key="1">
    <source>
        <dbReference type="EMBL" id="GAA1070045.1"/>
    </source>
</evidence>
<protein>
    <submittedName>
        <fullName evidence="1">Aminoglycoside phosphotransferase family protein</fullName>
    </submittedName>
</protein>
<evidence type="ECO:0000313" key="2">
    <source>
        <dbReference type="Proteomes" id="UP001500037"/>
    </source>
</evidence>
<reference evidence="1 2" key="1">
    <citation type="journal article" date="2019" name="Int. J. Syst. Evol. Microbiol.">
        <title>The Global Catalogue of Microorganisms (GCM) 10K type strain sequencing project: providing services to taxonomists for standard genome sequencing and annotation.</title>
        <authorList>
            <consortium name="The Broad Institute Genomics Platform"/>
            <consortium name="The Broad Institute Genome Sequencing Center for Infectious Disease"/>
            <person name="Wu L."/>
            <person name="Ma J."/>
        </authorList>
    </citation>
    <scope>NUCLEOTIDE SEQUENCE [LARGE SCALE GENOMIC DNA]</scope>
    <source>
        <strain evidence="1 2">JCM 13004</strain>
    </source>
</reference>
<dbReference type="InterPro" id="IPR011009">
    <property type="entry name" value="Kinase-like_dom_sf"/>
</dbReference>
<comment type="caution">
    <text evidence="1">The sequence shown here is derived from an EMBL/GenBank/DDBJ whole genome shotgun (WGS) entry which is preliminary data.</text>
</comment>
<name>A0ABN1TAQ0_9ACTN</name>
<dbReference type="Proteomes" id="UP001500037">
    <property type="component" value="Unassembled WGS sequence"/>
</dbReference>
<dbReference type="Gene3D" id="3.90.1200.10">
    <property type="match status" value="1"/>
</dbReference>
<sequence>MPDRLRRGLLGVPGPGHADGVDDVDRAAWLDELPARFTDRLERWGLTLERVCEPGGRHSLVGYVRRADSSPAVLKAALLTPQTAREHAALAHWAGRGAVLLLDADPEAGFLLLERLYGDIPLRSLAEGKAMLEAAGLLQRLWIAPAQDHPFRSVAEEVDRLRAGLGGLRALAERVEATALVDEALARAAALLASSQEHFLLHGDFHHGNVLAADRAPWLAIDPRPLVGERAYDLAWLAQDRKETLAGSPGPQGAARRRLRQLADAVEVDLERLRGWTLVRCVAAGLASLAAGDRESGELSLEFAGWL</sequence>
<proteinExistence type="predicted"/>
<dbReference type="Pfam" id="PF04655">
    <property type="entry name" value="APH_6_hur"/>
    <property type="match status" value="1"/>
</dbReference>
<dbReference type="EMBL" id="BAAALF010000371">
    <property type="protein sequence ID" value="GAA1070045.1"/>
    <property type="molecule type" value="Genomic_DNA"/>
</dbReference>
<dbReference type="InterPro" id="IPR006748">
    <property type="entry name" value="NH2Glyco/OHUrea_AB-resist_kin"/>
</dbReference>
<keyword evidence="2" id="KW-1185">Reference proteome</keyword>
<dbReference type="SUPFAM" id="SSF56112">
    <property type="entry name" value="Protein kinase-like (PK-like)"/>
    <property type="match status" value="1"/>
</dbReference>
<organism evidence="1 2">
    <name type="scientific">Kitasatospora nipponensis</name>
    <dbReference type="NCBI Taxonomy" id="258049"/>
    <lineage>
        <taxon>Bacteria</taxon>
        <taxon>Bacillati</taxon>
        <taxon>Actinomycetota</taxon>
        <taxon>Actinomycetes</taxon>
        <taxon>Kitasatosporales</taxon>
        <taxon>Streptomycetaceae</taxon>
        <taxon>Kitasatospora</taxon>
    </lineage>
</organism>
<accession>A0ABN1TAQ0</accession>